<gene>
    <name evidence="6" type="ORF">FC32_GL001688</name>
</gene>
<sequence>MDKTTLLNKLLRVTRQPFMVFANLEKRPDNTQETLKLLAKETDVTAGRIAEYLDIKPSSVTQIIKKLVQKGAVERIKSTTDARITFVQLTAKGQEMLTTQGSITGDLQDAIFKGFSEEELANFETYLDRLEQNTSSPEFMAQIDELFHDERTWENFGRQSSARFMKMREQMQKHHFEHFNGPFPHSFDPRKDFNDPRKER</sequence>
<accession>A0A0R1U8P5</accession>
<evidence type="ECO:0000313" key="6">
    <source>
        <dbReference type="EMBL" id="KRL87266.1"/>
    </source>
</evidence>
<organism evidence="6 7">
    <name type="scientific">Ligilactobacillus apodemi DSM 16634 = JCM 16172</name>
    <dbReference type="NCBI Taxonomy" id="1423724"/>
    <lineage>
        <taxon>Bacteria</taxon>
        <taxon>Bacillati</taxon>
        <taxon>Bacillota</taxon>
        <taxon>Bacilli</taxon>
        <taxon>Lactobacillales</taxon>
        <taxon>Lactobacillaceae</taxon>
        <taxon>Ligilactobacillus</taxon>
    </lineage>
</organism>
<keyword evidence="2" id="KW-0238">DNA-binding</keyword>
<dbReference type="InterPro" id="IPR000835">
    <property type="entry name" value="HTH_MarR-typ"/>
</dbReference>
<dbReference type="PANTHER" id="PTHR42756">
    <property type="entry name" value="TRANSCRIPTIONAL REGULATOR, MARR"/>
    <property type="match status" value="1"/>
</dbReference>
<evidence type="ECO:0000259" key="5">
    <source>
        <dbReference type="PROSITE" id="PS50995"/>
    </source>
</evidence>
<keyword evidence="3" id="KW-0804">Transcription</keyword>
<keyword evidence="1" id="KW-0805">Transcription regulation</keyword>
<dbReference type="InterPro" id="IPR036390">
    <property type="entry name" value="WH_DNA-bd_sf"/>
</dbReference>
<protein>
    <submittedName>
        <fullName evidence="6">Transcriptional regulator</fullName>
    </submittedName>
</protein>
<dbReference type="AlphaFoldDB" id="A0A0R1U8P5"/>
<dbReference type="GO" id="GO:0003677">
    <property type="term" value="F:DNA binding"/>
    <property type="evidence" value="ECO:0007669"/>
    <property type="project" value="UniProtKB-KW"/>
</dbReference>
<dbReference type="Pfam" id="PF01047">
    <property type="entry name" value="MarR"/>
    <property type="match status" value="1"/>
</dbReference>
<dbReference type="PRINTS" id="PR00598">
    <property type="entry name" value="HTHMARR"/>
</dbReference>
<dbReference type="RefSeq" id="WP_025087036.1">
    <property type="nucleotide sequence ID" value="NZ_AZFT01000004.1"/>
</dbReference>
<keyword evidence="7" id="KW-1185">Reference proteome</keyword>
<dbReference type="Proteomes" id="UP000051324">
    <property type="component" value="Unassembled WGS sequence"/>
</dbReference>
<evidence type="ECO:0000256" key="1">
    <source>
        <dbReference type="ARBA" id="ARBA00023015"/>
    </source>
</evidence>
<comment type="caution">
    <text evidence="6">The sequence shown here is derived from an EMBL/GenBank/DDBJ whole genome shotgun (WGS) entry which is preliminary data.</text>
</comment>
<dbReference type="PANTHER" id="PTHR42756:SF1">
    <property type="entry name" value="TRANSCRIPTIONAL REPRESSOR OF EMRAB OPERON"/>
    <property type="match status" value="1"/>
</dbReference>
<dbReference type="Gene3D" id="1.10.10.10">
    <property type="entry name" value="Winged helix-like DNA-binding domain superfamily/Winged helix DNA-binding domain"/>
    <property type="match status" value="1"/>
</dbReference>
<feature type="compositionally biased region" description="Basic and acidic residues" evidence="4">
    <location>
        <begin position="187"/>
        <end position="200"/>
    </location>
</feature>
<evidence type="ECO:0000313" key="7">
    <source>
        <dbReference type="Proteomes" id="UP000051324"/>
    </source>
</evidence>
<dbReference type="InterPro" id="IPR036388">
    <property type="entry name" value="WH-like_DNA-bd_sf"/>
</dbReference>
<dbReference type="PROSITE" id="PS50995">
    <property type="entry name" value="HTH_MARR_2"/>
    <property type="match status" value="1"/>
</dbReference>
<name>A0A0R1U8P5_9LACO</name>
<dbReference type="eggNOG" id="COG1846">
    <property type="taxonomic scope" value="Bacteria"/>
</dbReference>
<dbReference type="CDD" id="cd00090">
    <property type="entry name" value="HTH_ARSR"/>
    <property type="match status" value="1"/>
</dbReference>
<proteinExistence type="predicted"/>
<dbReference type="GO" id="GO:0003700">
    <property type="term" value="F:DNA-binding transcription factor activity"/>
    <property type="evidence" value="ECO:0007669"/>
    <property type="project" value="InterPro"/>
</dbReference>
<dbReference type="PATRIC" id="fig|1423724.4.peg.1761"/>
<reference evidence="6 7" key="1">
    <citation type="journal article" date="2015" name="Genome Announc.">
        <title>Expanding the biotechnology potential of lactobacilli through comparative genomics of 213 strains and associated genera.</title>
        <authorList>
            <person name="Sun Z."/>
            <person name="Harris H.M."/>
            <person name="McCann A."/>
            <person name="Guo C."/>
            <person name="Argimon S."/>
            <person name="Zhang W."/>
            <person name="Yang X."/>
            <person name="Jeffery I.B."/>
            <person name="Cooney J.C."/>
            <person name="Kagawa T.F."/>
            <person name="Liu W."/>
            <person name="Song Y."/>
            <person name="Salvetti E."/>
            <person name="Wrobel A."/>
            <person name="Rasinkangas P."/>
            <person name="Parkhill J."/>
            <person name="Rea M.C."/>
            <person name="O'Sullivan O."/>
            <person name="Ritari J."/>
            <person name="Douillard F.P."/>
            <person name="Paul Ross R."/>
            <person name="Yang R."/>
            <person name="Briner A.E."/>
            <person name="Felis G.E."/>
            <person name="de Vos W.M."/>
            <person name="Barrangou R."/>
            <person name="Klaenhammer T.R."/>
            <person name="Caufield P.W."/>
            <person name="Cui Y."/>
            <person name="Zhang H."/>
            <person name="O'Toole P.W."/>
        </authorList>
    </citation>
    <scope>NUCLEOTIDE SEQUENCE [LARGE SCALE GENOMIC DNA]</scope>
    <source>
        <strain evidence="6 7">DSM 16634</strain>
    </source>
</reference>
<dbReference type="STRING" id="1423724.FC32_GL001688"/>
<evidence type="ECO:0000256" key="2">
    <source>
        <dbReference type="ARBA" id="ARBA00023125"/>
    </source>
</evidence>
<dbReference type="SMART" id="SM00347">
    <property type="entry name" value="HTH_MARR"/>
    <property type="match status" value="1"/>
</dbReference>
<feature type="domain" description="HTH marR-type" evidence="5">
    <location>
        <begin position="1"/>
        <end position="132"/>
    </location>
</feature>
<dbReference type="EMBL" id="AZFT01000004">
    <property type="protein sequence ID" value="KRL87266.1"/>
    <property type="molecule type" value="Genomic_DNA"/>
</dbReference>
<evidence type="ECO:0000256" key="3">
    <source>
        <dbReference type="ARBA" id="ARBA00023163"/>
    </source>
</evidence>
<dbReference type="InterPro" id="IPR011991">
    <property type="entry name" value="ArsR-like_HTH"/>
</dbReference>
<evidence type="ECO:0000256" key="4">
    <source>
        <dbReference type="SAM" id="MobiDB-lite"/>
    </source>
</evidence>
<dbReference type="SUPFAM" id="SSF46785">
    <property type="entry name" value="Winged helix' DNA-binding domain"/>
    <property type="match status" value="1"/>
</dbReference>
<feature type="region of interest" description="Disordered" evidence="4">
    <location>
        <begin position="178"/>
        <end position="200"/>
    </location>
</feature>